<protein>
    <recommendedName>
        <fullName evidence="9">Sushi domain-containing protein</fullName>
    </recommendedName>
</protein>
<evidence type="ECO:0000313" key="11">
    <source>
        <dbReference type="Proteomes" id="UP000827092"/>
    </source>
</evidence>
<evidence type="ECO:0000256" key="8">
    <source>
        <dbReference type="SAM" id="SignalP"/>
    </source>
</evidence>
<keyword evidence="2 8" id="KW-0732">Signal</keyword>
<dbReference type="SUPFAM" id="SSF57535">
    <property type="entry name" value="Complement control module/SCR domain"/>
    <property type="match status" value="5"/>
</dbReference>
<evidence type="ECO:0000256" key="2">
    <source>
        <dbReference type="ARBA" id="ARBA00022729"/>
    </source>
</evidence>
<feature type="signal peptide" evidence="8">
    <location>
        <begin position="1"/>
        <end position="36"/>
    </location>
</feature>
<evidence type="ECO:0000313" key="10">
    <source>
        <dbReference type="EMBL" id="KAG8201383.1"/>
    </source>
</evidence>
<keyword evidence="11" id="KW-1185">Reference proteome</keyword>
<feature type="transmembrane region" description="Helical" evidence="7">
    <location>
        <begin position="372"/>
        <end position="393"/>
    </location>
</feature>
<evidence type="ECO:0000256" key="4">
    <source>
        <dbReference type="ARBA" id="ARBA00023157"/>
    </source>
</evidence>
<keyword evidence="7" id="KW-0812">Transmembrane</keyword>
<evidence type="ECO:0000256" key="7">
    <source>
        <dbReference type="SAM" id="Phobius"/>
    </source>
</evidence>
<dbReference type="PANTHER" id="PTHR46393">
    <property type="entry name" value="SUSHI DOMAIN-CONTAINING PROTEIN"/>
    <property type="match status" value="1"/>
</dbReference>
<dbReference type="EMBL" id="JAFNEN010000006">
    <property type="protein sequence ID" value="KAG8201383.1"/>
    <property type="molecule type" value="Genomic_DNA"/>
</dbReference>
<accession>A0AAV6VZD2</accession>
<keyword evidence="4 6" id="KW-1015">Disulfide bond</keyword>
<dbReference type="InterPro" id="IPR035976">
    <property type="entry name" value="Sushi/SCR/CCP_sf"/>
</dbReference>
<name>A0AAV6VZD2_9ARAC</name>
<comment type="caution">
    <text evidence="10">The sequence shown here is derived from an EMBL/GenBank/DDBJ whole genome shotgun (WGS) entry which is preliminary data.</text>
</comment>
<dbReference type="InterPro" id="IPR000436">
    <property type="entry name" value="Sushi_SCR_CCP_dom"/>
</dbReference>
<keyword evidence="7" id="KW-0472">Membrane</keyword>
<reference evidence="10 11" key="1">
    <citation type="journal article" date="2022" name="Nat. Ecol. Evol.">
        <title>A masculinizing supergene underlies an exaggerated male reproductive morph in a spider.</title>
        <authorList>
            <person name="Hendrickx F."/>
            <person name="De Corte Z."/>
            <person name="Sonet G."/>
            <person name="Van Belleghem S.M."/>
            <person name="Kostlbacher S."/>
            <person name="Vangestel C."/>
        </authorList>
    </citation>
    <scope>NUCLEOTIDE SEQUENCE [LARGE SCALE GENOMIC DNA]</scope>
    <source>
        <strain evidence="10">W744_W776</strain>
    </source>
</reference>
<dbReference type="AlphaFoldDB" id="A0AAV6VZD2"/>
<evidence type="ECO:0000259" key="9">
    <source>
        <dbReference type="PROSITE" id="PS50923"/>
    </source>
</evidence>
<feature type="domain" description="Sushi" evidence="9">
    <location>
        <begin position="166"/>
        <end position="223"/>
    </location>
</feature>
<dbReference type="PROSITE" id="PS50923">
    <property type="entry name" value="SUSHI"/>
    <property type="match status" value="5"/>
</dbReference>
<proteinExistence type="predicted"/>
<evidence type="ECO:0000256" key="5">
    <source>
        <dbReference type="ARBA" id="ARBA00023180"/>
    </source>
</evidence>
<feature type="domain" description="Sushi" evidence="9">
    <location>
        <begin position="108"/>
        <end position="165"/>
    </location>
</feature>
<feature type="domain" description="Sushi" evidence="9">
    <location>
        <begin position="307"/>
        <end position="365"/>
    </location>
</feature>
<evidence type="ECO:0000256" key="3">
    <source>
        <dbReference type="ARBA" id="ARBA00022737"/>
    </source>
</evidence>
<dbReference type="SMART" id="SM00032">
    <property type="entry name" value="CCP"/>
    <property type="match status" value="5"/>
</dbReference>
<dbReference type="Proteomes" id="UP000827092">
    <property type="component" value="Unassembled WGS sequence"/>
</dbReference>
<feature type="chain" id="PRO_5043966971" description="Sushi domain-containing protein" evidence="8">
    <location>
        <begin position="37"/>
        <end position="435"/>
    </location>
</feature>
<evidence type="ECO:0000256" key="6">
    <source>
        <dbReference type="PROSITE-ProRule" id="PRU00302"/>
    </source>
</evidence>
<keyword evidence="5" id="KW-0325">Glycoprotein</keyword>
<keyword evidence="3" id="KW-0677">Repeat</keyword>
<keyword evidence="7" id="KW-1133">Transmembrane helix</keyword>
<organism evidence="10 11">
    <name type="scientific">Oedothorax gibbosus</name>
    <dbReference type="NCBI Taxonomy" id="931172"/>
    <lineage>
        <taxon>Eukaryota</taxon>
        <taxon>Metazoa</taxon>
        <taxon>Ecdysozoa</taxon>
        <taxon>Arthropoda</taxon>
        <taxon>Chelicerata</taxon>
        <taxon>Arachnida</taxon>
        <taxon>Araneae</taxon>
        <taxon>Araneomorphae</taxon>
        <taxon>Entelegynae</taxon>
        <taxon>Araneoidea</taxon>
        <taxon>Linyphiidae</taxon>
        <taxon>Erigoninae</taxon>
        <taxon>Oedothorax</taxon>
    </lineage>
</organism>
<gene>
    <name evidence="10" type="ORF">JTE90_016858</name>
</gene>
<feature type="domain" description="Sushi" evidence="9">
    <location>
        <begin position="224"/>
        <end position="281"/>
    </location>
</feature>
<dbReference type="CDD" id="cd00033">
    <property type="entry name" value="CCP"/>
    <property type="match status" value="5"/>
</dbReference>
<feature type="disulfide bond" evidence="6">
    <location>
        <begin position="136"/>
        <end position="163"/>
    </location>
</feature>
<dbReference type="Pfam" id="PF00084">
    <property type="entry name" value="Sushi"/>
    <property type="match status" value="5"/>
</dbReference>
<feature type="domain" description="Sushi" evidence="9">
    <location>
        <begin position="38"/>
        <end position="105"/>
    </location>
</feature>
<feature type="disulfide bond" evidence="6">
    <location>
        <begin position="194"/>
        <end position="221"/>
    </location>
</feature>
<keyword evidence="1 6" id="KW-0768">Sushi</keyword>
<comment type="caution">
    <text evidence="6">Lacks conserved residue(s) required for the propagation of feature annotation.</text>
</comment>
<evidence type="ECO:0000256" key="1">
    <source>
        <dbReference type="ARBA" id="ARBA00022659"/>
    </source>
</evidence>
<sequence>MRFSFPGASLIMTPHEKVPGFLCLIILLVKCSCLLADSVCDDLPVLNNGRLILDGKSPPFMVGDSIKYACNVGYMADLTNPRIFCTNETESVVANWTRTDKLCKKQLISCNDPGDIENAVRKGNVFTFPNNITYVCNEGFKIVGTPTRYCSPKGHWLPKAPVCEAIICPFLSEIQNGKVISSERHLHAVVRYECEKYFNLSGNAERTCQEDGTWTGDVPVCKEITCPDPGVIEHVRVIPPQPQRHKAGDLVIFKCKYGPHQISSKCLESGEWNKRPPICPGPAVTKSVPDSTMSTLSTEGPEIISKLSCDDPGTIKNGATVFTGLSINSTVTYTCEEGYELRGKGTLLCMANGKWDLEKLPICVKPLSIPSIIGIVFGVLTLVACGIGAYFLYRWRENKIRGYGAKCKALTADAADVEEITGLEKKKKPIPVTVL</sequence>
<dbReference type="Gene3D" id="2.10.70.10">
    <property type="entry name" value="Complement Module, domain 1"/>
    <property type="match status" value="5"/>
</dbReference>
<dbReference type="PANTHER" id="PTHR46393:SF7">
    <property type="entry name" value="COMPLEMENT C2"/>
    <property type="match status" value="1"/>
</dbReference>